<evidence type="ECO:0000313" key="3">
    <source>
        <dbReference type="Proteomes" id="UP000183832"/>
    </source>
</evidence>
<dbReference type="AlphaFoldDB" id="A0A1J1I923"/>
<dbReference type="Proteomes" id="UP000183832">
    <property type="component" value="Unassembled WGS sequence"/>
</dbReference>
<proteinExistence type="predicted"/>
<feature type="compositionally biased region" description="Basic and acidic residues" evidence="1">
    <location>
        <begin position="88"/>
        <end position="97"/>
    </location>
</feature>
<gene>
    <name evidence="2" type="ORF">CLUMA_CG009653</name>
</gene>
<organism evidence="2 3">
    <name type="scientific">Clunio marinus</name>
    <dbReference type="NCBI Taxonomy" id="568069"/>
    <lineage>
        <taxon>Eukaryota</taxon>
        <taxon>Metazoa</taxon>
        <taxon>Ecdysozoa</taxon>
        <taxon>Arthropoda</taxon>
        <taxon>Hexapoda</taxon>
        <taxon>Insecta</taxon>
        <taxon>Pterygota</taxon>
        <taxon>Neoptera</taxon>
        <taxon>Endopterygota</taxon>
        <taxon>Diptera</taxon>
        <taxon>Nematocera</taxon>
        <taxon>Chironomoidea</taxon>
        <taxon>Chironomidae</taxon>
        <taxon>Clunio</taxon>
    </lineage>
</organism>
<protein>
    <submittedName>
        <fullName evidence="2">CLUMA_CG009653, isoform A</fullName>
    </submittedName>
</protein>
<accession>A0A1J1I923</accession>
<evidence type="ECO:0000313" key="2">
    <source>
        <dbReference type="EMBL" id="CRK96226.1"/>
    </source>
</evidence>
<name>A0A1J1I923_9DIPT</name>
<dbReference type="EMBL" id="CVRI01000043">
    <property type="protein sequence ID" value="CRK96226.1"/>
    <property type="molecule type" value="Genomic_DNA"/>
</dbReference>
<evidence type="ECO:0000256" key="1">
    <source>
        <dbReference type="SAM" id="MobiDB-lite"/>
    </source>
</evidence>
<reference evidence="2 3" key="1">
    <citation type="submission" date="2015-04" db="EMBL/GenBank/DDBJ databases">
        <authorList>
            <person name="Syromyatnikov M.Y."/>
            <person name="Popov V.N."/>
        </authorList>
    </citation>
    <scope>NUCLEOTIDE SEQUENCE [LARGE SCALE GENOMIC DNA]</scope>
</reference>
<feature type="compositionally biased region" description="Basic residues" evidence="1">
    <location>
        <begin position="59"/>
        <end position="73"/>
    </location>
</feature>
<keyword evidence="3" id="KW-1185">Reference proteome</keyword>
<sequence length="120" mass="13833">MSFEKNLQIVERREMGELFKKVIKLMQEIVASLGFLAIDPEPGFSKNIKVSKSTSKSKSPSRKTSRSRPRKRSSLNCPPCPMPSKLKNPLERQHTETNVKPPVSHRLLNLEKQQEQEMFK</sequence>
<feature type="region of interest" description="Disordered" evidence="1">
    <location>
        <begin position="40"/>
        <end position="120"/>
    </location>
</feature>
<feature type="compositionally biased region" description="Basic and acidic residues" evidence="1">
    <location>
        <begin position="108"/>
        <end position="120"/>
    </location>
</feature>